<organism evidence="1 2">
    <name type="scientific">Strongylus vulgaris</name>
    <name type="common">Blood worm</name>
    <dbReference type="NCBI Taxonomy" id="40348"/>
    <lineage>
        <taxon>Eukaryota</taxon>
        <taxon>Metazoa</taxon>
        <taxon>Ecdysozoa</taxon>
        <taxon>Nematoda</taxon>
        <taxon>Chromadorea</taxon>
        <taxon>Rhabditida</taxon>
        <taxon>Rhabditina</taxon>
        <taxon>Rhabditomorpha</taxon>
        <taxon>Strongyloidea</taxon>
        <taxon>Strongylidae</taxon>
        <taxon>Strongylus</taxon>
    </lineage>
</organism>
<sequence>MKVMRSQGSLQMDVPGHCTLIYCKWQIPYTFEHSQFTSTFNFSSEFDSLTIITGTDVRRFSTITGKQLKRSWKRVERTDTTVLYQRTLPENYTLDKIASFSVKWMGADDCYCDETEPRVHQAVVDEWRELTSPAYPVPYCSDLECVDRIVAPTG</sequence>
<evidence type="ECO:0000313" key="1">
    <source>
        <dbReference type="EMBL" id="VDM70657.1"/>
    </source>
</evidence>
<reference evidence="1 2" key="1">
    <citation type="submission" date="2018-11" db="EMBL/GenBank/DDBJ databases">
        <authorList>
            <consortium name="Pathogen Informatics"/>
        </authorList>
    </citation>
    <scope>NUCLEOTIDE SEQUENCE [LARGE SCALE GENOMIC DNA]</scope>
</reference>
<name>A0A3P7J2E9_STRVU</name>
<accession>A0A3P7J2E9</accession>
<protein>
    <recommendedName>
        <fullName evidence="3">CUB domain-containing protein</fullName>
    </recommendedName>
</protein>
<evidence type="ECO:0000313" key="2">
    <source>
        <dbReference type="Proteomes" id="UP000270094"/>
    </source>
</evidence>
<dbReference type="OrthoDB" id="5842045at2759"/>
<dbReference type="EMBL" id="UYYB01017049">
    <property type="protein sequence ID" value="VDM70657.1"/>
    <property type="molecule type" value="Genomic_DNA"/>
</dbReference>
<dbReference type="Proteomes" id="UP000270094">
    <property type="component" value="Unassembled WGS sequence"/>
</dbReference>
<gene>
    <name evidence="1" type="ORF">SVUK_LOCUS5655</name>
</gene>
<evidence type="ECO:0008006" key="3">
    <source>
        <dbReference type="Google" id="ProtNLM"/>
    </source>
</evidence>
<dbReference type="AlphaFoldDB" id="A0A3P7J2E9"/>
<proteinExistence type="predicted"/>
<keyword evidence="2" id="KW-1185">Reference proteome</keyword>